<dbReference type="InterPro" id="IPR007410">
    <property type="entry name" value="LpqE-like"/>
</dbReference>
<proteinExistence type="predicted"/>
<evidence type="ECO:0000256" key="1">
    <source>
        <dbReference type="SAM" id="SignalP"/>
    </source>
</evidence>
<feature type="chain" id="PRO_5046782565" evidence="1">
    <location>
        <begin position="24"/>
        <end position="173"/>
    </location>
</feature>
<accession>A0ABT0ILF3</accession>
<evidence type="ECO:0000313" key="3">
    <source>
        <dbReference type="Proteomes" id="UP001202827"/>
    </source>
</evidence>
<comment type="caution">
    <text evidence="2">The sequence shown here is derived from an EMBL/GenBank/DDBJ whole genome shotgun (WGS) entry which is preliminary data.</text>
</comment>
<dbReference type="EMBL" id="JALPRY010000001">
    <property type="protein sequence ID" value="MCK8778709.1"/>
    <property type="molecule type" value="Genomic_DNA"/>
</dbReference>
<feature type="signal peptide" evidence="1">
    <location>
        <begin position="1"/>
        <end position="23"/>
    </location>
</feature>
<dbReference type="SUPFAM" id="SSF110087">
    <property type="entry name" value="DR1885-like metal-binding protein"/>
    <property type="match status" value="1"/>
</dbReference>
<dbReference type="Gene3D" id="2.60.40.1890">
    <property type="entry name" value="PCu(A)C copper chaperone"/>
    <property type="match status" value="1"/>
</dbReference>
<dbReference type="InterPro" id="IPR058248">
    <property type="entry name" value="Lxx211020-like"/>
</dbReference>
<dbReference type="InterPro" id="IPR036182">
    <property type="entry name" value="PCuAC_sf"/>
</dbReference>
<dbReference type="Pfam" id="PF04314">
    <property type="entry name" value="PCuAC"/>
    <property type="match status" value="1"/>
</dbReference>
<dbReference type="Proteomes" id="UP001202827">
    <property type="component" value="Unassembled WGS sequence"/>
</dbReference>
<protein>
    <submittedName>
        <fullName evidence="2">Copper chaperone PCu(A)C</fullName>
    </submittedName>
</protein>
<evidence type="ECO:0000313" key="2">
    <source>
        <dbReference type="EMBL" id="MCK8778709.1"/>
    </source>
</evidence>
<keyword evidence="3" id="KW-1185">Reference proteome</keyword>
<reference evidence="2 3" key="1">
    <citation type="submission" date="2022-04" db="EMBL/GenBank/DDBJ databases">
        <title>Rhizobium coralii sp. nov., isolated from coral Turbinaria peltata.</title>
        <authorList>
            <person name="Sun H."/>
        </authorList>
    </citation>
    <scope>NUCLEOTIDE SEQUENCE [LARGE SCALE GENOMIC DNA]</scope>
    <source>
        <strain evidence="2 3">NTR19</strain>
    </source>
</reference>
<organism evidence="2 3">
    <name type="scientific">Neorhizobium turbinariae</name>
    <dbReference type="NCBI Taxonomy" id="2937795"/>
    <lineage>
        <taxon>Bacteria</taxon>
        <taxon>Pseudomonadati</taxon>
        <taxon>Pseudomonadota</taxon>
        <taxon>Alphaproteobacteria</taxon>
        <taxon>Hyphomicrobiales</taxon>
        <taxon>Rhizobiaceae</taxon>
        <taxon>Rhizobium/Agrobacterium group</taxon>
        <taxon>Neorhizobium</taxon>
    </lineage>
</organism>
<gene>
    <name evidence="2" type="ORF">M0654_01815</name>
</gene>
<sequence length="173" mass="17493">MKTLGLIALAGLIAVAGPGAASAQHAHGSGHAAHSAEAPASVRVGDLELSGAFTKAMLPGQPVGGGYLTIHNKGANNDRLVSASSPVADMVELHEMAMQGEVMRMRKLNDGIPVAAGATVELKPGGLHLMFMRVKEPFKAGGSVPLTLTFEKAGSVDLVLPVGAAGPAGHQHN</sequence>
<dbReference type="PANTHER" id="PTHR36302:SF1">
    <property type="entry name" value="COPPER CHAPERONE PCU(A)C"/>
    <property type="match status" value="1"/>
</dbReference>
<dbReference type="PANTHER" id="PTHR36302">
    <property type="entry name" value="BLR7088 PROTEIN"/>
    <property type="match status" value="1"/>
</dbReference>
<name>A0ABT0ILF3_9HYPH</name>
<keyword evidence="1" id="KW-0732">Signal</keyword>